<dbReference type="PANTHER" id="PTHR42912">
    <property type="entry name" value="METHYLTRANSFERASE"/>
    <property type="match status" value="1"/>
</dbReference>
<dbReference type="SUPFAM" id="SSF53335">
    <property type="entry name" value="S-adenosyl-L-methionine-dependent methyltransferases"/>
    <property type="match status" value="1"/>
</dbReference>
<dbReference type="RefSeq" id="WP_096366779.1">
    <property type="nucleotide sequence ID" value="NZ_AP018052.1"/>
</dbReference>
<evidence type="ECO:0000259" key="1">
    <source>
        <dbReference type="Pfam" id="PF13649"/>
    </source>
</evidence>
<dbReference type="InterPro" id="IPR029063">
    <property type="entry name" value="SAM-dependent_MTases_sf"/>
</dbReference>
<evidence type="ECO:0000313" key="2">
    <source>
        <dbReference type="EMBL" id="BAZ94711.1"/>
    </source>
</evidence>
<keyword evidence="3" id="KW-1185">Reference proteome</keyword>
<dbReference type="InterPro" id="IPR050508">
    <property type="entry name" value="Methyltransf_Superfamily"/>
</dbReference>
<accession>A0A1Z4VSU9</accession>
<dbReference type="KEGG" id="ttc:FOKN1_2337"/>
<dbReference type="InterPro" id="IPR041698">
    <property type="entry name" value="Methyltransf_25"/>
</dbReference>
<dbReference type="GO" id="GO:0008168">
    <property type="term" value="F:methyltransferase activity"/>
    <property type="evidence" value="ECO:0007669"/>
    <property type="project" value="UniProtKB-KW"/>
</dbReference>
<dbReference type="Proteomes" id="UP000218765">
    <property type="component" value="Chromosome"/>
</dbReference>
<gene>
    <name evidence="2" type="ORF">FOKN1_2337</name>
</gene>
<dbReference type="CDD" id="cd02440">
    <property type="entry name" value="AdoMet_MTases"/>
    <property type="match status" value="1"/>
</dbReference>
<proteinExistence type="predicted"/>
<dbReference type="AlphaFoldDB" id="A0A1Z4VSU9"/>
<sequence length="290" mass="32009">MPSLAIARVMLRELFTFSQVEREPEPDLVMDDPDKVAAYTRAGRVDGVMAPVYLFHGANILEILKPGDRAIDLACGPATQLGMVAELAPEVNFTGIDLSDEMLGIAERYIQERGYDNVSLLRSDISRLQALEDNSVDAVFSTMALHHLPDPAHLEATFREISRVLRPGGGIYLADFARLRSPASIQYFAYQYADRQPELFTLDYLYSLKAAFSVADFRAATAHLDGRARLYAPHVMPFMLAVKSAARSTEQARLRPALAAIAAALPPNHKTDLKDLKTIFRLAGMKCGLV</sequence>
<protein>
    <submittedName>
        <fullName evidence="2">SAM-dependent methyltransferases</fullName>
    </submittedName>
</protein>
<reference evidence="2 3" key="1">
    <citation type="submission" date="2017-05" db="EMBL/GenBank/DDBJ databases">
        <title>Thiocyanate degradation by Thiohalobacter thiocyanaticus FOKN1.</title>
        <authorList>
            <person name="Oshiki M."/>
            <person name="Fukushima T."/>
            <person name="Kawano S."/>
            <person name="Nakagawa J."/>
        </authorList>
    </citation>
    <scope>NUCLEOTIDE SEQUENCE [LARGE SCALE GENOMIC DNA]</scope>
    <source>
        <strain evidence="2 3">FOKN1</strain>
    </source>
</reference>
<dbReference type="EMBL" id="AP018052">
    <property type="protein sequence ID" value="BAZ94711.1"/>
    <property type="molecule type" value="Genomic_DNA"/>
</dbReference>
<dbReference type="GO" id="GO:0032259">
    <property type="term" value="P:methylation"/>
    <property type="evidence" value="ECO:0007669"/>
    <property type="project" value="UniProtKB-KW"/>
</dbReference>
<dbReference type="Pfam" id="PF13649">
    <property type="entry name" value="Methyltransf_25"/>
    <property type="match status" value="1"/>
</dbReference>
<evidence type="ECO:0000313" key="3">
    <source>
        <dbReference type="Proteomes" id="UP000218765"/>
    </source>
</evidence>
<feature type="domain" description="Methyltransferase" evidence="1">
    <location>
        <begin position="71"/>
        <end position="169"/>
    </location>
</feature>
<dbReference type="Gene3D" id="3.40.50.150">
    <property type="entry name" value="Vaccinia Virus protein VP39"/>
    <property type="match status" value="1"/>
</dbReference>
<dbReference type="OrthoDB" id="9791837at2"/>
<organism evidence="2 3">
    <name type="scientific">Thiohalobacter thiocyanaticus</name>
    <dbReference type="NCBI Taxonomy" id="585455"/>
    <lineage>
        <taxon>Bacteria</taxon>
        <taxon>Pseudomonadati</taxon>
        <taxon>Pseudomonadota</taxon>
        <taxon>Gammaproteobacteria</taxon>
        <taxon>Thiohalobacterales</taxon>
        <taxon>Thiohalobacteraceae</taxon>
        <taxon>Thiohalobacter</taxon>
    </lineage>
</organism>
<keyword evidence="2" id="KW-0489">Methyltransferase</keyword>
<name>A0A1Z4VSU9_9GAMM</name>
<keyword evidence="2" id="KW-0808">Transferase</keyword>